<organism evidence="2 3">
    <name type="scientific">Treponema brennaborense (strain DSM 12168 / CIP 105900 / DD5/3)</name>
    <dbReference type="NCBI Taxonomy" id="906968"/>
    <lineage>
        <taxon>Bacteria</taxon>
        <taxon>Pseudomonadati</taxon>
        <taxon>Spirochaetota</taxon>
        <taxon>Spirochaetia</taxon>
        <taxon>Spirochaetales</taxon>
        <taxon>Treponemataceae</taxon>
        <taxon>Treponema</taxon>
    </lineage>
</organism>
<dbReference type="AlphaFoldDB" id="F4LQ39"/>
<evidence type="ECO:0000313" key="2">
    <source>
        <dbReference type="EMBL" id="AEE17117.1"/>
    </source>
</evidence>
<dbReference type="KEGG" id="tbe:Trebr_1695"/>
<dbReference type="EMBL" id="CP002696">
    <property type="protein sequence ID" value="AEE17117.1"/>
    <property type="molecule type" value="Genomic_DNA"/>
</dbReference>
<name>F4LQ39_TREBD</name>
<evidence type="ECO:0000313" key="3">
    <source>
        <dbReference type="Proteomes" id="UP000006546"/>
    </source>
</evidence>
<dbReference type="OrthoDB" id="359872at2"/>
<dbReference type="SUPFAM" id="SSF52402">
    <property type="entry name" value="Adenine nucleotide alpha hydrolases-like"/>
    <property type="match status" value="1"/>
</dbReference>
<dbReference type="eggNOG" id="COG0589">
    <property type="taxonomic scope" value="Bacteria"/>
</dbReference>
<keyword evidence="3" id="KW-1185">Reference proteome</keyword>
<dbReference type="InterPro" id="IPR006016">
    <property type="entry name" value="UspA"/>
</dbReference>
<reference evidence="3" key="1">
    <citation type="submission" date="2011-04" db="EMBL/GenBank/DDBJ databases">
        <title>The complete genome of Treponema brennaborense DSM 12168.</title>
        <authorList>
            <person name="Lucas S."/>
            <person name="Han J."/>
            <person name="Lapidus A."/>
            <person name="Bruce D."/>
            <person name="Goodwin L."/>
            <person name="Pitluck S."/>
            <person name="Peters L."/>
            <person name="Kyrpides N."/>
            <person name="Mavromatis K."/>
            <person name="Ivanova N."/>
            <person name="Mikhailova N."/>
            <person name="Pagani I."/>
            <person name="Teshima H."/>
            <person name="Detter J.C."/>
            <person name="Tapia R."/>
            <person name="Han C."/>
            <person name="Land M."/>
            <person name="Hauser L."/>
            <person name="Markowitz V."/>
            <person name="Cheng J.-F."/>
            <person name="Hugenholtz P."/>
            <person name="Woyke T."/>
            <person name="Wu D."/>
            <person name="Gronow S."/>
            <person name="Wellnitz S."/>
            <person name="Brambilla E."/>
            <person name="Klenk H.-P."/>
            <person name="Eisen J.A."/>
        </authorList>
    </citation>
    <scope>NUCLEOTIDE SEQUENCE [LARGE SCALE GENOMIC DNA]</scope>
    <source>
        <strain evidence="3">DSM 12168 / CIP 105900 / DD5/3</strain>
    </source>
</reference>
<feature type="domain" description="UspA" evidence="1">
    <location>
        <begin position="6"/>
        <end position="155"/>
    </location>
</feature>
<protein>
    <submittedName>
        <fullName evidence="2">UspA domain-containing protein</fullName>
    </submittedName>
</protein>
<dbReference type="Pfam" id="PF00582">
    <property type="entry name" value="Usp"/>
    <property type="match status" value="1"/>
</dbReference>
<dbReference type="InterPro" id="IPR014729">
    <property type="entry name" value="Rossmann-like_a/b/a_fold"/>
</dbReference>
<gene>
    <name evidence="2" type="ordered locus">Trebr_1695</name>
</gene>
<proteinExistence type="predicted"/>
<sequence>MIKPLFQNVIIVINGSEASIHAAQYGILMAKLYRCNLKAVYVVDTATIKQLTLGKFFVQDEGRMYEDNLRSDGNRYLEYIANLGKAKGVRIETELRTGAVWSEVIMAADEMKANLILLGGYKSDMNSAPIEKHDAVSSSNFAIITNAHCSVLVVREKMIEQLYKLA</sequence>
<dbReference type="Proteomes" id="UP000006546">
    <property type="component" value="Chromosome"/>
</dbReference>
<dbReference type="STRING" id="906968.Trebr_1695"/>
<dbReference type="HOGENOM" id="CLU_049301_16_5_12"/>
<accession>F4LQ39</accession>
<dbReference type="CDD" id="cd00293">
    <property type="entry name" value="USP-like"/>
    <property type="match status" value="1"/>
</dbReference>
<evidence type="ECO:0000259" key="1">
    <source>
        <dbReference type="Pfam" id="PF00582"/>
    </source>
</evidence>
<dbReference type="Gene3D" id="3.40.50.620">
    <property type="entry name" value="HUPs"/>
    <property type="match status" value="1"/>
</dbReference>
<dbReference type="RefSeq" id="WP_013758822.1">
    <property type="nucleotide sequence ID" value="NC_015500.1"/>
</dbReference>